<evidence type="ECO:0000313" key="3">
    <source>
        <dbReference type="Proteomes" id="UP000187429"/>
    </source>
</evidence>
<proteinExistence type="predicted"/>
<sequence length="79" mass="8455">MTVLLSDLATQVTQHAENVSSVQALQKTAVSNTSSTENSVPRVQISAPKNHHKPEPVSENSIQHNGITRGLPFGLRGRG</sequence>
<organism evidence="2 3">
    <name type="scientific">Smittium culicis</name>
    <dbReference type="NCBI Taxonomy" id="133412"/>
    <lineage>
        <taxon>Eukaryota</taxon>
        <taxon>Fungi</taxon>
        <taxon>Fungi incertae sedis</taxon>
        <taxon>Zoopagomycota</taxon>
        <taxon>Kickxellomycotina</taxon>
        <taxon>Harpellomycetes</taxon>
        <taxon>Harpellales</taxon>
        <taxon>Legeriomycetaceae</taxon>
        <taxon>Smittium</taxon>
    </lineage>
</organism>
<feature type="compositionally biased region" description="Polar residues" evidence="1">
    <location>
        <begin position="15"/>
        <end position="41"/>
    </location>
</feature>
<evidence type="ECO:0000313" key="2">
    <source>
        <dbReference type="EMBL" id="OMJ11909.1"/>
    </source>
</evidence>
<dbReference type="AlphaFoldDB" id="A0A1R1XB98"/>
<dbReference type="EMBL" id="LSSM01005802">
    <property type="protein sequence ID" value="OMJ11909.1"/>
    <property type="molecule type" value="Genomic_DNA"/>
</dbReference>
<keyword evidence="3" id="KW-1185">Reference proteome</keyword>
<reference evidence="3" key="1">
    <citation type="submission" date="2017-01" db="EMBL/GenBank/DDBJ databases">
        <authorList>
            <person name="Wang Y."/>
            <person name="White M."/>
            <person name="Kvist S."/>
            <person name="Moncalvo J.-M."/>
        </authorList>
    </citation>
    <scope>NUCLEOTIDE SEQUENCE [LARGE SCALE GENOMIC DNA]</scope>
    <source>
        <strain evidence="3">ID-206-W2</strain>
    </source>
</reference>
<comment type="caution">
    <text evidence="2">The sequence shown here is derived from an EMBL/GenBank/DDBJ whole genome shotgun (WGS) entry which is preliminary data.</text>
</comment>
<feature type="region of interest" description="Disordered" evidence="1">
    <location>
        <begin position="15"/>
        <end position="79"/>
    </location>
</feature>
<accession>A0A1R1XB98</accession>
<protein>
    <submittedName>
        <fullName evidence="2">Uncharacterized protein</fullName>
    </submittedName>
</protein>
<dbReference type="Proteomes" id="UP000187429">
    <property type="component" value="Unassembled WGS sequence"/>
</dbReference>
<gene>
    <name evidence="2" type="ORF">AYI69_g9652</name>
</gene>
<evidence type="ECO:0000256" key="1">
    <source>
        <dbReference type="SAM" id="MobiDB-lite"/>
    </source>
</evidence>
<name>A0A1R1XB98_9FUNG</name>